<dbReference type="AlphaFoldDB" id="A0A151MF45"/>
<dbReference type="EMBL" id="AKHW03006215">
    <property type="protein sequence ID" value="KYO23152.1"/>
    <property type="molecule type" value="Genomic_DNA"/>
</dbReference>
<evidence type="ECO:0000313" key="2">
    <source>
        <dbReference type="Proteomes" id="UP000050525"/>
    </source>
</evidence>
<keyword evidence="2" id="KW-1185">Reference proteome</keyword>
<evidence type="ECO:0000313" key="1">
    <source>
        <dbReference type="EMBL" id="KYO23152.1"/>
    </source>
</evidence>
<accession>A0A151MF45</accession>
<comment type="caution">
    <text evidence="1">The sequence shown here is derived from an EMBL/GenBank/DDBJ whole genome shotgun (WGS) entry which is preliminary data.</text>
</comment>
<dbReference type="Proteomes" id="UP000050525">
    <property type="component" value="Unassembled WGS sequence"/>
</dbReference>
<organism evidence="1 2">
    <name type="scientific">Alligator mississippiensis</name>
    <name type="common">American alligator</name>
    <dbReference type="NCBI Taxonomy" id="8496"/>
    <lineage>
        <taxon>Eukaryota</taxon>
        <taxon>Metazoa</taxon>
        <taxon>Chordata</taxon>
        <taxon>Craniata</taxon>
        <taxon>Vertebrata</taxon>
        <taxon>Euteleostomi</taxon>
        <taxon>Archelosauria</taxon>
        <taxon>Archosauria</taxon>
        <taxon>Crocodylia</taxon>
        <taxon>Alligatoridae</taxon>
        <taxon>Alligatorinae</taxon>
        <taxon>Alligator</taxon>
    </lineage>
</organism>
<proteinExistence type="predicted"/>
<reference evidence="1 2" key="1">
    <citation type="journal article" date="2012" name="Genome Biol.">
        <title>Sequencing three crocodilian genomes to illuminate the evolution of archosaurs and amniotes.</title>
        <authorList>
            <person name="St John J.A."/>
            <person name="Braun E.L."/>
            <person name="Isberg S.R."/>
            <person name="Miles L.G."/>
            <person name="Chong A.Y."/>
            <person name="Gongora J."/>
            <person name="Dalzell P."/>
            <person name="Moran C."/>
            <person name="Bed'hom B."/>
            <person name="Abzhanov A."/>
            <person name="Burgess S.C."/>
            <person name="Cooksey A.M."/>
            <person name="Castoe T.A."/>
            <person name="Crawford N.G."/>
            <person name="Densmore L.D."/>
            <person name="Drew J.C."/>
            <person name="Edwards S.V."/>
            <person name="Faircloth B.C."/>
            <person name="Fujita M.K."/>
            <person name="Greenwold M.J."/>
            <person name="Hoffmann F.G."/>
            <person name="Howard J.M."/>
            <person name="Iguchi T."/>
            <person name="Janes D.E."/>
            <person name="Khan S.Y."/>
            <person name="Kohno S."/>
            <person name="de Koning A.J."/>
            <person name="Lance S.L."/>
            <person name="McCarthy F.M."/>
            <person name="McCormack J.E."/>
            <person name="Merchant M.E."/>
            <person name="Peterson D.G."/>
            <person name="Pollock D.D."/>
            <person name="Pourmand N."/>
            <person name="Raney B.J."/>
            <person name="Roessler K.A."/>
            <person name="Sanford J.R."/>
            <person name="Sawyer R.H."/>
            <person name="Schmidt C.J."/>
            <person name="Triplett E.W."/>
            <person name="Tuberville T.D."/>
            <person name="Venegas-Anaya M."/>
            <person name="Howard J.T."/>
            <person name="Jarvis E.D."/>
            <person name="Guillette L.J.Jr."/>
            <person name="Glenn T.C."/>
            <person name="Green R.E."/>
            <person name="Ray D.A."/>
        </authorList>
    </citation>
    <scope>NUCLEOTIDE SEQUENCE [LARGE SCALE GENOMIC DNA]</scope>
    <source>
        <strain evidence="1">KSC_2009_1</strain>
    </source>
</reference>
<gene>
    <name evidence="1" type="ORF">Y1Q_0005595</name>
</gene>
<name>A0A151MF45_ALLMI</name>
<protein>
    <submittedName>
        <fullName evidence="1">Uncharacterized protein</fullName>
    </submittedName>
</protein>
<sequence length="89" mass="10270">MLHEAKYSCTTGEKLSSQQRRKKRIFVSLSSVEAFPRCRKECKIHGARDSTMHLIQTVHEEPSIVELTPGCQASDLRRIENADWLDVRE</sequence>